<dbReference type="PANTHER" id="PTHR42792">
    <property type="entry name" value="FLAGELLIN"/>
    <property type="match status" value="1"/>
</dbReference>
<keyword evidence="6" id="KW-0966">Cell projection</keyword>
<evidence type="ECO:0000313" key="6">
    <source>
        <dbReference type="EMBL" id="XCG47626.1"/>
    </source>
</evidence>
<dbReference type="GO" id="GO:0009288">
    <property type="term" value="C:bacterial-type flagellum"/>
    <property type="evidence" value="ECO:0007669"/>
    <property type="project" value="UniProtKB-SubCell"/>
</dbReference>
<gene>
    <name evidence="6" type="ORF">ABVK50_20500</name>
</gene>
<proteinExistence type="inferred from homology"/>
<keyword evidence="3" id="KW-0964">Secreted</keyword>
<dbReference type="InterPro" id="IPR001492">
    <property type="entry name" value="Flagellin"/>
</dbReference>
<feature type="domain" description="Flagellin C-terminal" evidence="5">
    <location>
        <begin position="244"/>
        <end position="328"/>
    </location>
</feature>
<evidence type="ECO:0000256" key="1">
    <source>
        <dbReference type="ARBA" id="ARBA00005709"/>
    </source>
</evidence>
<evidence type="ECO:0000259" key="4">
    <source>
        <dbReference type="Pfam" id="PF00669"/>
    </source>
</evidence>
<accession>A0AAU8CLA7</accession>
<dbReference type="Gene3D" id="1.20.1330.10">
    <property type="entry name" value="f41 fragment of flagellin, N-terminal domain"/>
    <property type="match status" value="1"/>
</dbReference>
<dbReference type="SUPFAM" id="SSF64518">
    <property type="entry name" value="Phase 1 flagellin"/>
    <property type="match status" value="1"/>
</dbReference>
<keyword evidence="2 3" id="KW-0975">Bacterial flagellum</keyword>
<dbReference type="Pfam" id="PF00700">
    <property type="entry name" value="Flagellin_C"/>
    <property type="match status" value="1"/>
</dbReference>
<keyword evidence="6" id="KW-0969">Cilium</keyword>
<evidence type="ECO:0000256" key="3">
    <source>
        <dbReference type="RuleBase" id="RU362073"/>
    </source>
</evidence>
<dbReference type="PANTHER" id="PTHR42792:SF2">
    <property type="entry name" value="FLAGELLIN"/>
    <property type="match status" value="1"/>
</dbReference>
<reference evidence="6" key="1">
    <citation type="submission" date="2024-06" db="EMBL/GenBank/DDBJ databases">
        <title>Mesorhizobium karijinii sp. nov., a symbiont of the iconic Swainsona formosa from arid Australia.</title>
        <authorList>
            <person name="Hill Y.J."/>
            <person name="Watkin E.L.J."/>
            <person name="O'Hara G.W."/>
            <person name="Terpolilli J."/>
            <person name="Tye M.L."/>
            <person name="Kohlmeier M.G."/>
        </authorList>
    </citation>
    <scope>NUCLEOTIDE SEQUENCE</scope>
    <source>
        <strain evidence="6">WSM2240</strain>
    </source>
</reference>
<keyword evidence="6" id="KW-0282">Flagellum</keyword>
<dbReference type="GO" id="GO:0005576">
    <property type="term" value="C:extracellular region"/>
    <property type="evidence" value="ECO:0007669"/>
    <property type="project" value="UniProtKB-SubCell"/>
</dbReference>
<dbReference type="InterPro" id="IPR001029">
    <property type="entry name" value="Flagellin_N"/>
</dbReference>
<dbReference type="Pfam" id="PF00669">
    <property type="entry name" value="Flagellin_N"/>
    <property type="match status" value="1"/>
</dbReference>
<comment type="subcellular location">
    <subcellularLocation>
        <location evidence="3">Secreted</location>
    </subcellularLocation>
    <subcellularLocation>
        <location evidence="3">Bacterial flagellum</location>
    </subcellularLocation>
</comment>
<comment type="similarity">
    <text evidence="1 3">Belongs to the bacterial flagellin family.</text>
</comment>
<evidence type="ECO:0000259" key="5">
    <source>
        <dbReference type="Pfam" id="PF00700"/>
    </source>
</evidence>
<comment type="function">
    <text evidence="3">Flagellin is the subunit protein which polymerizes to form the filaments of bacterial flagella.</text>
</comment>
<evidence type="ECO:0000256" key="2">
    <source>
        <dbReference type="ARBA" id="ARBA00023143"/>
    </source>
</evidence>
<feature type="domain" description="Flagellin N-terminal" evidence="4">
    <location>
        <begin position="4"/>
        <end position="137"/>
    </location>
</feature>
<dbReference type="RefSeq" id="WP_353644832.1">
    <property type="nucleotide sequence ID" value="NZ_CP159253.1"/>
</dbReference>
<sequence length="329" mass="33955">MASIMTNASALTALQSLNATNKSLETTQSRISTGYRVADASDNAAYWSIATTMRSDNAALSTVQDSLGLGASKVDTAYTGMNKAIDTVNQIKTKLVAASGSTDADKAKYQIEIKALQDQLKAYADAATFSGTNMLSVTTDAAATTASDVKVVSAFNRTAAGAASISTIDIKVEDIKLYEAGTNAGVNKGILDSNRTSAGAEVGTAAPPTLGAAAVAGDTYTVSTMQLTNGTLFASDTQIGAMLGVVESALKDMTTAATNLGAAKSRIDLQKTFTSSLMDSIDRGVGQLVDADMNKESTRLQALQVQQQLGIQALSIANGNSQSILSLFR</sequence>
<protein>
    <recommendedName>
        <fullName evidence="3">Flagellin</fullName>
    </recommendedName>
</protein>
<dbReference type="GO" id="GO:0005198">
    <property type="term" value="F:structural molecule activity"/>
    <property type="evidence" value="ECO:0007669"/>
    <property type="project" value="UniProtKB-UniRule"/>
</dbReference>
<dbReference type="AlphaFoldDB" id="A0AAU8CLA7"/>
<dbReference type="EMBL" id="CP159253">
    <property type="protein sequence ID" value="XCG47626.1"/>
    <property type="molecule type" value="Genomic_DNA"/>
</dbReference>
<dbReference type="InterPro" id="IPR046358">
    <property type="entry name" value="Flagellin_C"/>
</dbReference>
<organism evidence="6">
    <name type="scientific">Mesorhizobium sp. WSM2240</name>
    <dbReference type="NCBI Taxonomy" id="3228851"/>
    <lineage>
        <taxon>Bacteria</taxon>
        <taxon>Pseudomonadati</taxon>
        <taxon>Pseudomonadota</taxon>
        <taxon>Alphaproteobacteria</taxon>
        <taxon>Hyphomicrobiales</taxon>
        <taxon>Phyllobacteriaceae</taxon>
        <taxon>Mesorhizobium</taxon>
    </lineage>
</organism>
<name>A0AAU8CLA7_9HYPH</name>